<keyword evidence="2" id="KW-1185">Reference proteome</keyword>
<comment type="caution">
    <text evidence="1">The sequence shown here is derived from an EMBL/GenBank/DDBJ whole genome shotgun (WGS) entry which is preliminary data.</text>
</comment>
<reference evidence="1 2" key="1">
    <citation type="submission" date="2021-05" db="EMBL/GenBank/DDBJ databases">
        <title>Petroleum and Energy Research Collection (APPE): ex situ preservation of microbial diversity associated with the oil industry and exploitation of its biotechnological potential.</title>
        <authorList>
            <person name="Paixao C.T.M."/>
            <person name="Gomes M.B."/>
            <person name="Oliveira V.M."/>
        </authorList>
    </citation>
    <scope>NUCLEOTIDE SEQUENCE [LARGE SCALE GENOMIC DNA]</scope>
    <source>
        <strain evidence="1 2">LIT2</strain>
    </source>
</reference>
<sequence length="155" mass="16943">MTNAIIPAIAGYPEMVTDIPARDQGSVEAGARAAETWLARPWDDPISHHEHLSQVIPDRFPAHRDAFASGYLGRIHQHLRTPKVAPGQQIVSGEDELTAVLFAMLEEVANVSRKGKLKARSFEARDVMRRVEGLSGAMRDASEEINAEAGGRHGQ</sequence>
<accession>A0ABS7X2Y9</accession>
<name>A0ABS7X2Y9_9GAMM</name>
<evidence type="ECO:0000313" key="2">
    <source>
        <dbReference type="Proteomes" id="UP001319883"/>
    </source>
</evidence>
<organism evidence="1 2">
    <name type="scientific">Modicisalibacter tunisiensis</name>
    <dbReference type="NCBI Taxonomy" id="390637"/>
    <lineage>
        <taxon>Bacteria</taxon>
        <taxon>Pseudomonadati</taxon>
        <taxon>Pseudomonadota</taxon>
        <taxon>Gammaproteobacteria</taxon>
        <taxon>Oceanospirillales</taxon>
        <taxon>Halomonadaceae</taxon>
        <taxon>Modicisalibacter</taxon>
    </lineage>
</organism>
<dbReference type="RefSeq" id="WP_224416864.1">
    <property type="nucleotide sequence ID" value="NZ_JAGXFC010000003.1"/>
</dbReference>
<protein>
    <submittedName>
        <fullName evidence="1">Uncharacterized protein</fullName>
    </submittedName>
</protein>
<dbReference type="Proteomes" id="UP001319883">
    <property type="component" value="Unassembled WGS sequence"/>
</dbReference>
<gene>
    <name evidence="1" type="ORF">KGQ91_16460</name>
</gene>
<evidence type="ECO:0000313" key="1">
    <source>
        <dbReference type="EMBL" id="MBZ9569262.1"/>
    </source>
</evidence>
<dbReference type="EMBL" id="JAGXFD010000003">
    <property type="protein sequence ID" value="MBZ9569262.1"/>
    <property type="molecule type" value="Genomic_DNA"/>
</dbReference>
<proteinExistence type="predicted"/>